<reference evidence="1" key="2">
    <citation type="submission" date="2018-08" db="UniProtKB">
        <authorList>
            <consortium name="EnsemblPlants"/>
        </authorList>
    </citation>
    <scope>IDENTIFICATION</scope>
    <source>
        <strain evidence="1">Yugu1</strain>
    </source>
</reference>
<accession>K3YKK6</accession>
<protein>
    <submittedName>
        <fullName evidence="1">Uncharacterized protein</fullName>
    </submittedName>
</protein>
<organism evidence="1 2">
    <name type="scientific">Setaria italica</name>
    <name type="common">Foxtail millet</name>
    <name type="synonym">Panicum italicum</name>
    <dbReference type="NCBI Taxonomy" id="4555"/>
    <lineage>
        <taxon>Eukaryota</taxon>
        <taxon>Viridiplantae</taxon>
        <taxon>Streptophyta</taxon>
        <taxon>Embryophyta</taxon>
        <taxon>Tracheophyta</taxon>
        <taxon>Spermatophyta</taxon>
        <taxon>Magnoliopsida</taxon>
        <taxon>Liliopsida</taxon>
        <taxon>Poales</taxon>
        <taxon>Poaceae</taxon>
        <taxon>PACMAD clade</taxon>
        <taxon>Panicoideae</taxon>
        <taxon>Panicodae</taxon>
        <taxon>Paniceae</taxon>
        <taxon>Cenchrinae</taxon>
        <taxon>Setaria</taxon>
    </lineage>
</organism>
<evidence type="ECO:0000313" key="1">
    <source>
        <dbReference type="EnsemblPlants" id="KQL00312"/>
    </source>
</evidence>
<reference evidence="2" key="1">
    <citation type="journal article" date="2012" name="Nat. Biotechnol.">
        <title>Reference genome sequence of the model plant Setaria.</title>
        <authorList>
            <person name="Bennetzen J.L."/>
            <person name="Schmutz J."/>
            <person name="Wang H."/>
            <person name="Percifield R."/>
            <person name="Hawkins J."/>
            <person name="Pontaroli A.C."/>
            <person name="Estep M."/>
            <person name="Feng L."/>
            <person name="Vaughn J.N."/>
            <person name="Grimwood J."/>
            <person name="Jenkins J."/>
            <person name="Barry K."/>
            <person name="Lindquist E."/>
            <person name="Hellsten U."/>
            <person name="Deshpande S."/>
            <person name="Wang X."/>
            <person name="Wu X."/>
            <person name="Mitros T."/>
            <person name="Triplett J."/>
            <person name="Yang X."/>
            <person name="Ye C.Y."/>
            <person name="Mauro-Herrera M."/>
            <person name="Wang L."/>
            <person name="Li P."/>
            <person name="Sharma M."/>
            <person name="Sharma R."/>
            <person name="Ronald P.C."/>
            <person name="Panaud O."/>
            <person name="Kellogg E.A."/>
            <person name="Brutnell T.P."/>
            <person name="Doust A.N."/>
            <person name="Tuskan G.A."/>
            <person name="Rokhsar D."/>
            <person name="Devos K.M."/>
        </authorList>
    </citation>
    <scope>NUCLEOTIDE SEQUENCE [LARGE SCALE GENOMIC DNA]</scope>
    <source>
        <strain evidence="2">cv. Yugu1</strain>
    </source>
</reference>
<name>K3YKK6_SETIT</name>
<dbReference type="HOGENOM" id="CLU_2626654_0_0_1"/>
<dbReference type="InParanoid" id="K3YKK6"/>
<dbReference type="Gramene" id="KQL00312">
    <property type="protein sequence ID" value="KQL00312"/>
    <property type="gene ID" value="SETIT_014775mg"/>
</dbReference>
<proteinExistence type="predicted"/>
<sequence length="78" mass="9027">MCDMTPCISVKSQVHCIIVGNYRNLFTGRTDTDSCNNRMIRNSDMNRQKAPMAKKKGGREKEKCHIVWQNLYNMQSSN</sequence>
<keyword evidence="2" id="KW-1185">Reference proteome</keyword>
<evidence type="ECO:0000313" key="2">
    <source>
        <dbReference type="Proteomes" id="UP000004995"/>
    </source>
</evidence>
<dbReference type="Proteomes" id="UP000004995">
    <property type="component" value="Unassembled WGS sequence"/>
</dbReference>
<dbReference type="EnsemblPlants" id="KQL00312">
    <property type="protein sequence ID" value="KQL00312"/>
    <property type="gene ID" value="SETIT_014775mg"/>
</dbReference>
<dbReference type="AlphaFoldDB" id="K3YKK6"/>
<dbReference type="EMBL" id="AGNK02003496">
    <property type="status" value="NOT_ANNOTATED_CDS"/>
    <property type="molecule type" value="Genomic_DNA"/>
</dbReference>